<keyword evidence="3" id="KW-1185">Reference proteome</keyword>
<feature type="compositionally biased region" description="Basic residues" evidence="1">
    <location>
        <begin position="14"/>
        <end position="24"/>
    </location>
</feature>
<reference evidence="2" key="2">
    <citation type="submission" date="2014-06" db="EMBL/GenBank/DDBJ databases">
        <title>Draft genome sequence of Clostridium spiroforme (DSM 1552).</title>
        <authorList>
            <person name="Sudarsanam P."/>
            <person name="Ley R."/>
            <person name="Guruge J."/>
            <person name="Turnbaugh P.J."/>
            <person name="Mahowald M."/>
            <person name="Liep D."/>
            <person name="Gordon J."/>
        </authorList>
    </citation>
    <scope>NUCLEOTIDE SEQUENCE</scope>
    <source>
        <strain evidence="2">DSM 1552</strain>
    </source>
</reference>
<sequence>MKYTLFSIYDGTHKKNGQKTKFPKAVKDNKRKLDVEKTHKKKERTIQ</sequence>
<reference evidence="2" key="1">
    <citation type="submission" date="2008-02" db="EMBL/GenBank/DDBJ databases">
        <authorList>
            <person name="Fulton L."/>
            <person name="Clifton S."/>
            <person name="Fulton B."/>
            <person name="Xu J."/>
            <person name="Minx P."/>
            <person name="Pepin K.H."/>
            <person name="Johnson M."/>
            <person name="Thiruvilangam P."/>
            <person name="Bhonagiri V."/>
            <person name="Nash W.E."/>
            <person name="Mardis E.R."/>
            <person name="Wilson R.K."/>
        </authorList>
    </citation>
    <scope>NUCLEOTIDE SEQUENCE [LARGE SCALE GENOMIC DNA]</scope>
    <source>
        <strain evidence="2">DSM 1552</strain>
    </source>
</reference>
<comment type="caution">
    <text evidence="2">The sequence shown here is derived from an EMBL/GenBank/DDBJ whole genome shotgun (WGS) entry which is preliminary data.</text>
</comment>
<gene>
    <name evidence="2" type="ORF">CLOSPI_00667</name>
</gene>
<dbReference type="EMBL" id="ABIK02000005">
    <property type="protein sequence ID" value="EDS75628.1"/>
    <property type="molecule type" value="Genomic_DNA"/>
</dbReference>
<organism evidence="2 3">
    <name type="scientific">Thomasclavelia spiroformis DSM 1552</name>
    <dbReference type="NCBI Taxonomy" id="428126"/>
    <lineage>
        <taxon>Bacteria</taxon>
        <taxon>Bacillati</taxon>
        <taxon>Bacillota</taxon>
        <taxon>Erysipelotrichia</taxon>
        <taxon>Erysipelotrichales</taxon>
        <taxon>Coprobacillaceae</taxon>
        <taxon>Thomasclavelia</taxon>
    </lineage>
</organism>
<feature type="compositionally biased region" description="Basic residues" evidence="1">
    <location>
        <begin position="38"/>
        <end position="47"/>
    </location>
</feature>
<proteinExistence type="predicted"/>
<evidence type="ECO:0000256" key="1">
    <source>
        <dbReference type="SAM" id="MobiDB-lite"/>
    </source>
</evidence>
<evidence type="ECO:0000313" key="2">
    <source>
        <dbReference type="EMBL" id="EDS75628.1"/>
    </source>
</evidence>
<feature type="region of interest" description="Disordered" evidence="1">
    <location>
        <begin position="13"/>
        <end position="47"/>
    </location>
</feature>
<evidence type="ECO:0000313" key="3">
    <source>
        <dbReference type="Proteomes" id="UP000004910"/>
    </source>
</evidence>
<dbReference type="AlphaFoldDB" id="B1C0D8"/>
<feature type="compositionally biased region" description="Basic and acidic residues" evidence="1">
    <location>
        <begin position="25"/>
        <end position="37"/>
    </location>
</feature>
<protein>
    <submittedName>
        <fullName evidence="2">Uncharacterized protein</fullName>
    </submittedName>
</protein>
<dbReference type="STRING" id="428126.CLOSPI_00667"/>
<dbReference type="Proteomes" id="UP000004910">
    <property type="component" value="Unassembled WGS sequence"/>
</dbReference>
<name>B1C0D8_9FIRM</name>
<dbReference type="HOGENOM" id="CLU_3166585_0_0_9"/>
<accession>B1C0D8</accession>